<feature type="transmembrane region" description="Helical" evidence="5">
    <location>
        <begin position="15"/>
        <end position="36"/>
    </location>
</feature>
<gene>
    <name evidence="7" type="ORF">X802_02940</name>
</gene>
<dbReference type="GO" id="GO:0055085">
    <property type="term" value="P:transmembrane transport"/>
    <property type="evidence" value="ECO:0007669"/>
    <property type="project" value="InterPro"/>
</dbReference>
<evidence type="ECO:0000256" key="1">
    <source>
        <dbReference type="ARBA" id="ARBA00004141"/>
    </source>
</evidence>
<dbReference type="RefSeq" id="WP_062370825.1">
    <property type="nucleotide sequence ID" value="NZ_CP007140.1"/>
</dbReference>
<feature type="domain" description="ABC transmembrane type-1" evidence="6">
    <location>
        <begin position="74"/>
        <end position="268"/>
    </location>
</feature>
<feature type="transmembrane region" description="Helical" evidence="5">
    <location>
        <begin position="256"/>
        <end position="275"/>
    </location>
</feature>
<evidence type="ECO:0000256" key="4">
    <source>
        <dbReference type="ARBA" id="ARBA00023136"/>
    </source>
</evidence>
<comment type="similarity">
    <text evidence="5">Belongs to the binding-protein-dependent transport system permease family.</text>
</comment>
<evidence type="ECO:0000259" key="6">
    <source>
        <dbReference type="PROSITE" id="PS50928"/>
    </source>
</evidence>
<keyword evidence="2 5" id="KW-0812">Transmembrane</keyword>
<organism evidence="7 8">
    <name type="scientific">Thermococcus guaymasensis DSM 11113</name>
    <dbReference type="NCBI Taxonomy" id="1432656"/>
    <lineage>
        <taxon>Archaea</taxon>
        <taxon>Methanobacteriati</taxon>
        <taxon>Methanobacteriota</taxon>
        <taxon>Thermococci</taxon>
        <taxon>Thermococcales</taxon>
        <taxon>Thermococcaceae</taxon>
        <taxon>Thermococcus</taxon>
    </lineage>
</organism>
<dbReference type="PROSITE" id="PS50928">
    <property type="entry name" value="ABC_TM1"/>
    <property type="match status" value="1"/>
</dbReference>
<feature type="transmembrane region" description="Helical" evidence="5">
    <location>
        <begin position="78"/>
        <end position="101"/>
    </location>
</feature>
<dbReference type="OrthoDB" id="312811at2157"/>
<comment type="subcellular location">
    <subcellularLocation>
        <location evidence="5">Cell membrane</location>
        <topology evidence="5">Multi-pass membrane protein</topology>
    </subcellularLocation>
    <subcellularLocation>
        <location evidence="1">Membrane</location>
        <topology evidence="1">Multi-pass membrane protein</topology>
    </subcellularLocation>
</comment>
<dbReference type="PANTHER" id="PTHR42729">
    <property type="entry name" value="OLIGO/DIPEPTIDE TRANSPORT, PERMEASE PROTEIN (DPPC-2)"/>
    <property type="match status" value="1"/>
</dbReference>
<dbReference type="AlphaFoldDB" id="A0A0X1KJ03"/>
<protein>
    <submittedName>
        <fullName evidence="7">Peptide ABC transporter permease</fullName>
    </submittedName>
</protein>
<dbReference type="GeneID" id="27134610"/>
<dbReference type="InterPro" id="IPR000515">
    <property type="entry name" value="MetI-like"/>
</dbReference>
<evidence type="ECO:0000313" key="8">
    <source>
        <dbReference type="Proteomes" id="UP000062043"/>
    </source>
</evidence>
<sequence>MNKEVFYLLFRNKRFVIGFSILTFELLLALFGAYIYPVDPFKPAGPPSTPPSMEYLLGTDRFGRDILAEVMVGIRNSLYVGALTGIFSVLIGLTIGMIAGIKGGLIDESLMAFTNVVITIPNVLLAIIIATYLGLENSGLTLVAAIISLTAWPSFARAIRAQFLSLREREFVYFSRMSGYGDLKIAFFDLLPYVTTYTLVSFVNFMNIGINAEVGLSILGLTPLKIMTLGKMLYFAAVTQAYFLGEWWVFIPPGILLVALSTSLLFIATGIEQVFNPRLREM</sequence>
<dbReference type="GO" id="GO:0005886">
    <property type="term" value="C:plasma membrane"/>
    <property type="evidence" value="ECO:0007669"/>
    <property type="project" value="UniProtKB-SubCell"/>
</dbReference>
<evidence type="ECO:0000256" key="2">
    <source>
        <dbReference type="ARBA" id="ARBA00022692"/>
    </source>
</evidence>
<dbReference type="Pfam" id="PF00528">
    <property type="entry name" value="BPD_transp_1"/>
    <property type="match status" value="1"/>
</dbReference>
<dbReference type="EMBL" id="CP007140">
    <property type="protein sequence ID" value="AJC71235.1"/>
    <property type="molecule type" value="Genomic_DNA"/>
</dbReference>
<reference evidence="7 8" key="1">
    <citation type="submission" date="2014-01" db="EMBL/GenBank/DDBJ databases">
        <title>Genome sequencing of Thermococcus guaymasensis.</title>
        <authorList>
            <person name="Zhang X."/>
            <person name="Alvare G."/>
            <person name="Fristensky B."/>
            <person name="Chen L."/>
            <person name="Suen T."/>
            <person name="Chen Q."/>
            <person name="Ma K."/>
        </authorList>
    </citation>
    <scope>NUCLEOTIDE SEQUENCE [LARGE SCALE GENOMIC DNA]</scope>
    <source>
        <strain evidence="7 8">DSM 11113</strain>
    </source>
</reference>
<dbReference type="InterPro" id="IPR035906">
    <property type="entry name" value="MetI-like_sf"/>
</dbReference>
<dbReference type="Pfam" id="PF12911">
    <property type="entry name" value="OppC_N"/>
    <property type="match status" value="1"/>
</dbReference>
<dbReference type="SUPFAM" id="SSF161098">
    <property type="entry name" value="MetI-like"/>
    <property type="match status" value="1"/>
</dbReference>
<dbReference type="PANTHER" id="PTHR42729:SF1">
    <property type="entry name" value="OLIGO_DIPEPTIDE TRANSPORT, PERMEASE PROTEIN (DPPC-2)"/>
    <property type="match status" value="1"/>
</dbReference>
<dbReference type="InterPro" id="IPR025966">
    <property type="entry name" value="OppC_N"/>
</dbReference>
<dbReference type="STRING" id="1432656.X802_02940"/>
<feature type="transmembrane region" description="Helical" evidence="5">
    <location>
        <begin position="113"/>
        <end position="133"/>
    </location>
</feature>
<dbReference type="PATRIC" id="fig|1432656.3.peg.565"/>
<keyword evidence="8" id="KW-1185">Reference proteome</keyword>
<name>A0A0X1KJ03_9EURY</name>
<proteinExistence type="inferred from homology"/>
<accession>A0A0X1KJ03</accession>
<evidence type="ECO:0000256" key="5">
    <source>
        <dbReference type="RuleBase" id="RU363032"/>
    </source>
</evidence>
<keyword evidence="5" id="KW-0813">Transport</keyword>
<dbReference type="KEGG" id="tgy:X802_02940"/>
<dbReference type="CDD" id="cd06261">
    <property type="entry name" value="TM_PBP2"/>
    <property type="match status" value="1"/>
</dbReference>
<dbReference type="Proteomes" id="UP000062043">
    <property type="component" value="Chromosome"/>
</dbReference>
<evidence type="ECO:0000256" key="3">
    <source>
        <dbReference type="ARBA" id="ARBA00022989"/>
    </source>
</evidence>
<keyword evidence="4 5" id="KW-0472">Membrane</keyword>
<evidence type="ECO:0000313" key="7">
    <source>
        <dbReference type="EMBL" id="AJC71235.1"/>
    </source>
</evidence>
<dbReference type="Gene3D" id="1.10.3720.10">
    <property type="entry name" value="MetI-like"/>
    <property type="match status" value="1"/>
</dbReference>
<keyword evidence="3 5" id="KW-1133">Transmembrane helix</keyword>